<dbReference type="GO" id="GO:0032422">
    <property type="term" value="F:purine-rich negative regulatory element binding"/>
    <property type="evidence" value="ECO:0007669"/>
    <property type="project" value="InterPro"/>
</dbReference>
<evidence type="ECO:0000256" key="1">
    <source>
        <dbReference type="ARBA" id="ARBA00009251"/>
    </source>
</evidence>
<dbReference type="STRING" id="1224947.SAMN05216480_103207"/>
<protein>
    <recommendedName>
        <fullName evidence="5">DNA-binding protein</fullName>
    </recommendedName>
</protein>
<name>A0A1I7G5Q7_9FLAO</name>
<dbReference type="EMBL" id="FPBK01000003">
    <property type="protein sequence ID" value="SFU43769.1"/>
    <property type="molecule type" value="Genomic_DNA"/>
</dbReference>
<dbReference type="Proteomes" id="UP000199138">
    <property type="component" value="Unassembled WGS sequence"/>
</dbReference>
<gene>
    <name evidence="3" type="ORF">SAMN05216480_103207</name>
</gene>
<evidence type="ECO:0000313" key="4">
    <source>
        <dbReference type="Proteomes" id="UP000199138"/>
    </source>
</evidence>
<sequence>MLYYDFFHIFETKYYSTKQLEGIMNDKDLLEKDEIFSKVLRAGRRTYFFDVRATKAGDYYLTITESKKFTHDDGSFHYKKHKIYLYKEDFAAFKDILGEMTDFVIDSKGEEVISERHQKDFKKESYFDSEDEEVAPTEKFTDISFEDI</sequence>
<proteinExistence type="inferred from homology"/>
<dbReference type="SMART" id="SM00712">
    <property type="entry name" value="PUR"/>
    <property type="match status" value="1"/>
</dbReference>
<dbReference type="GO" id="GO:0000977">
    <property type="term" value="F:RNA polymerase II transcription regulatory region sequence-specific DNA binding"/>
    <property type="evidence" value="ECO:0007669"/>
    <property type="project" value="InterPro"/>
</dbReference>
<dbReference type="InterPro" id="IPR006628">
    <property type="entry name" value="PUR-bd_fam"/>
</dbReference>
<dbReference type="Gene3D" id="3.10.450.700">
    <property type="match status" value="1"/>
</dbReference>
<comment type="similarity">
    <text evidence="1">Belongs to the PUR DNA-binding protein family.</text>
</comment>
<keyword evidence="2" id="KW-0238">DNA-binding</keyword>
<accession>A0A1I7G5Q7</accession>
<evidence type="ECO:0000256" key="2">
    <source>
        <dbReference type="ARBA" id="ARBA00023125"/>
    </source>
</evidence>
<keyword evidence="4" id="KW-1185">Reference proteome</keyword>
<dbReference type="Pfam" id="PF11680">
    <property type="entry name" value="DUF3276"/>
    <property type="match status" value="1"/>
</dbReference>
<reference evidence="3 4" key="1">
    <citation type="submission" date="2016-10" db="EMBL/GenBank/DDBJ databases">
        <authorList>
            <person name="de Groot N.N."/>
        </authorList>
    </citation>
    <scope>NUCLEOTIDE SEQUENCE [LARGE SCALE GENOMIC DNA]</scope>
    <source>
        <strain evidence="3 4">CGMCC 1.12333</strain>
    </source>
</reference>
<evidence type="ECO:0008006" key="5">
    <source>
        <dbReference type="Google" id="ProtNLM"/>
    </source>
</evidence>
<evidence type="ECO:0000313" key="3">
    <source>
        <dbReference type="EMBL" id="SFU43769.1"/>
    </source>
</evidence>
<dbReference type="AlphaFoldDB" id="A0A1I7G5Q7"/>
<organism evidence="3 4">
    <name type="scientific">Pustulibacterium marinum</name>
    <dbReference type="NCBI Taxonomy" id="1224947"/>
    <lineage>
        <taxon>Bacteria</taxon>
        <taxon>Pseudomonadati</taxon>
        <taxon>Bacteroidota</taxon>
        <taxon>Flavobacteriia</taxon>
        <taxon>Flavobacteriales</taxon>
        <taxon>Flavobacteriaceae</taxon>
        <taxon>Pustulibacterium</taxon>
    </lineage>
</organism>